<evidence type="ECO:0000313" key="2">
    <source>
        <dbReference type="Proteomes" id="UP001548832"/>
    </source>
</evidence>
<sequence>MEPDFRAIADCVLEVGWSRSGIMQARHRLIAAARGARPSAYPPDV</sequence>
<dbReference type="RefSeq" id="WP_354460340.1">
    <property type="nucleotide sequence ID" value="NZ_JBEWSZ010000001.1"/>
</dbReference>
<accession>A0ABV2DE99</accession>
<keyword evidence="2" id="KW-1185">Reference proteome</keyword>
<organism evidence="1 2">
    <name type="scientific">Mesorhizobium shangrilense</name>
    <dbReference type="NCBI Taxonomy" id="460060"/>
    <lineage>
        <taxon>Bacteria</taxon>
        <taxon>Pseudomonadati</taxon>
        <taxon>Pseudomonadota</taxon>
        <taxon>Alphaproteobacteria</taxon>
        <taxon>Hyphomicrobiales</taxon>
        <taxon>Phyllobacteriaceae</taxon>
        <taxon>Mesorhizobium</taxon>
    </lineage>
</organism>
<protein>
    <submittedName>
        <fullName evidence="1">Uncharacterized protein</fullName>
    </submittedName>
</protein>
<comment type="caution">
    <text evidence="1">The sequence shown here is derived from an EMBL/GenBank/DDBJ whole genome shotgun (WGS) entry which is preliminary data.</text>
</comment>
<proteinExistence type="predicted"/>
<evidence type="ECO:0000313" key="1">
    <source>
        <dbReference type="EMBL" id="MET2828337.1"/>
    </source>
</evidence>
<dbReference type="EMBL" id="JBEWSZ010000001">
    <property type="protein sequence ID" value="MET2828337.1"/>
    <property type="molecule type" value="Genomic_DNA"/>
</dbReference>
<name>A0ABV2DE99_9HYPH</name>
<gene>
    <name evidence="1" type="ORF">ABVQ20_15245</name>
</gene>
<reference evidence="1 2" key="1">
    <citation type="submission" date="2024-06" db="EMBL/GenBank/DDBJ databases">
        <authorList>
            <person name="Kim D.-U."/>
        </authorList>
    </citation>
    <scope>NUCLEOTIDE SEQUENCE [LARGE SCALE GENOMIC DNA]</scope>
    <source>
        <strain evidence="1 2">KACC15460</strain>
    </source>
</reference>
<dbReference type="Proteomes" id="UP001548832">
    <property type="component" value="Unassembled WGS sequence"/>
</dbReference>